<evidence type="ECO:0000256" key="9">
    <source>
        <dbReference type="RuleBase" id="RU369122"/>
    </source>
</evidence>
<dbReference type="Pfam" id="PF00503">
    <property type="entry name" value="G-alpha"/>
    <property type="match status" value="1"/>
</dbReference>
<keyword evidence="4 8" id="KW-0460">Magnesium</keyword>
<dbReference type="SUPFAM" id="SSF47895">
    <property type="entry name" value="Transducin (alpha subunit), insertion domain"/>
    <property type="match status" value="1"/>
</dbReference>
<keyword evidence="11" id="KW-1185">Reference proteome</keyword>
<name>A0AAV7L4C7_PLEWA</name>
<dbReference type="CDD" id="cd00066">
    <property type="entry name" value="G-alpha"/>
    <property type="match status" value="1"/>
</dbReference>
<keyword evidence="5 7" id="KW-0342">GTP-binding</keyword>
<comment type="caution">
    <text evidence="10">The sequence shown here is derived from an EMBL/GenBank/DDBJ whole genome shotgun (WGS) entry which is preliminary data.</text>
</comment>
<dbReference type="Gene3D" id="1.10.400.10">
    <property type="entry name" value="GI Alpha 1, domain 2-like"/>
    <property type="match status" value="1"/>
</dbReference>
<dbReference type="AlphaFoldDB" id="A0AAV7L4C7"/>
<evidence type="ECO:0000256" key="6">
    <source>
        <dbReference type="ARBA" id="ARBA00023224"/>
    </source>
</evidence>
<dbReference type="PANTHER" id="PTHR10218">
    <property type="entry name" value="GTP-BINDING PROTEIN ALPHA SUBUNIT"/>
    <property type="match status" value="1"/>
</dbReference>
<dbReference type="EMBL" id="JANPWB010000016">
    <property type="protein sequence ID" value="KAJ1085912.1"/>
    <property type="molecule type" value="Genomic_DNA"/>
</dbReference>
<evidence type="ECO:0000256" key="2">
    <source>
        <dbReference type="ARBA" id="ARBA00022723"/>
    </source>
</evidence>
<comment type="subunit">
    <text evidence="9">G proteins are composed of 3 units; alpha, beta and gamma. The alpha chain contains the guanine nucleotide binding site.</text>
</comment>
<dbReference type="Gene3D" id="3.40.50.300">
    <property type="entry name" value="P-loop containing nucleotide triphosphate hydrolases"/>
    <property type="match status" value="1"/>
</dbReference>
<dbReference type="SMART" id="SM00275">
    <property type="entry name" value="G_alpha"/>
    <property type="match status" value="1"/>
</dbReference>
<keyword evidence="3 7" id="KW-0547">Nucleotide-binding</keyword>
<dbReference type="GO" id="GO:0005737">
    <property type="term" value="C:cytoplasm"/>
    <property type="evidence" value="ECO:0007669"/>
    <property type="project" value="TreeGrafter"/>
</dbReference>
<keyword evidence="2 8" id="KW-0479">Metal-binding</keyword>
<accession>A0AAV7L4C7</accession>
<dbReference type="GO" id="GO:0060158">
    <property type="term" value="P:phospholipase C-activating dopamine receptor signaling pathway"/>
    <property type="evidence" value="ECO:0007669"/>
    <property type="project" value="TreeGrafter"/>
</dbReference>
<dbReference type="SUPFAM" id="SSF52540">
    <property type="entry name" value="P-loop containing nucleoside triphosphate hydrolases"/>
    <property type="match status" value="1"/>
</dbReference>
<feature type="binding site" evidence="7">
    <location>
        <begin position="212"/>
        <end position="216"/>
    </location>
    <ligand>
        <name>GTP</name>
        <dbReference type="ChEBI" id="CHEBI:37565"/>
    </ligand>
</feature>
<dbReference type="InterPro" id="IPR001019">
    <property type="entry name" value="Gprotein_alpha_su"/>
</dbReference>
<dbReference type="FunFam" id="3.40.50.300:FF:000692">
    <property type="entry name" value="Guanine nucleotide-binding protein subunit alpha"/>
    <property type="match status" value="2"/>
</dbReference>
<gene>
    <name evidence="10" type="ORF">NDU88_006036</name>
</gene>
<dbReference type="InterPro" id="IPR027417">
    <property type="entry name" value="P-loop_NTPase"/>
</dbReference>
<dbReference type="GO" id="GO:0046872">
    <property type="term" value="F:metal ion binding"/>
    <property type="evidence" value="ECO:0007669"/>
    <property type="project" value="UniProtKB-UniRule"/>
</dbReference>
<dbReference type="PANTHER" id="PTHR10218:SF217">
    <property type="entry name" value="GUANINE NUCLEOTIDE-BINDING PROTEIN SUBUNIT ALPHA-15"/>
    <property type="match status" value="1"/>
</dbReference>
<feature type="binding site" evidence="7">
    <location>
        <begin position="187"/>
        <end position="193"/>
    </location>
    <ligand>
        <name>GTP</name>
        <dbReference type="ChEBI" id="CHEBI:37565"/>
    </ligand>
</feature>
<dbReference type="InterPro" id="IPR000654">
    <property type="entry name" value="Gprotein_alpha_Q"/>
</dbReference>
<dbReference type="FunFam" id="1.10.400.10:FF:000002">
    <property type="entry name" value="guanine nucleotide-binding protein G(Q) subunit alpha"/>
    <property type="match status" value="1"/>
</dbReference>
<dbReference type="GO" id="GO:0003924">
    <property type="term" value="F:GTPase activity"/>
    <property type="evidence" value="ECO:0007669"/>
    <property type="project" value="UniProtKB-UniRule"/>
</dbReference>
<evidence type="ECO:0000256" key="4">
    <source>
        <dbReference type="ARBA" id="ARBA00022842"/>
    </source>
</evidence>
<evidence type="ECO:0000313" key="11">
    <source>
        <dbReference type="Proteomes" id="UP001066276"/>
    </source>
</evidence>
<proteinExistence type="inferred from homology"/>
<dbReference type="GO" id="GO:0031683">
    <property type="term" value="F:G-protein beta/gamma-subunit complex binding"/>
    <property type="evidence" value="ECO:0007669"/>
    <property type="project" value="UniProtKB-UniRule"/>
</dbReference>
<sequence length="378" mass="44917">MDRCCYAWCCGRCSWFLSEDEKEALDVDQIITLELRRQKKRDRRERKLLLLGTGESGKTTFIKQMRIIHEDGYSEEEERMPFAKLVYQNIFTSIQSLTGAMETLNILYEDKGNRERARLVEEVDVYKVVSLERLYVEAIRSLWRDQGILACYKRRREFQLLDSANYYLSNLDRIAEDGYVPTKEDILKIRMPTTGINEYCFCVNKTNLRIVDVGGQKSERRKWIHSFQNVNSLMFLASLSEYDQRLEENNKENRMRESLALFNNILRLPYWKETNSIILFLNKTDILEEKICTSDLKDYFPKFTGPRKDAEAAKEFILKMYMDVFDKCTQNEGTKKETKEWTFYHHYTCATDTDNIRKVFEDLKEALLIKTLRDFVLL</sequence>
<dbReference type="PROSITE" id="PS51882">
    <property type="entry name" value="G_ALPHA"/>
    <property type="match status" value="1"/>
</dbReference>
<dbReference type="PRINTS" id="PR00442">
    <property type="entry name" value="GPROTEINAQ"/>
</dbReference>
<evidence type="ECO:0000256" key="3">
    <source>
        <dbReference type="ARBA" id="ARBA00022741"/>
    </source>
</evidence>
<keyword evidence="6 9" id="KW-0807">Transducer</keyword>
<evidence type="ECO:0000313" key="10">
    <source>
        <dbReference type="EMBL" id="KAJ1085912.1"/>
    </source>
</evidence>
<comment type="similarity">
    <text evidence="1 9">Belongs to the G-alpha family. G(q) subfamily.</text>
</comment>
<dbReference type="GO" id="GO:0005525">
    <property type="term" value="F:GTP binding"/>
    <property type="evidence" value="ECO:0007669"/>
    <property type="project" value="UniProtKB-UniRule"/>
</dbReference>
<organism evidence="10 11">
    <name type="scientific">Pleurodeles waltl</name>
    <name type="common">Iberian ribbed newt</name>
    <dbReference type="NCBI Taxonomy" id="8319"/>
    <lineage>
        <taxon>Eukaryota</taxon>
        <taxon>Metazoa</taxon>
        <taxon>Chordata</taxon>
        <taxon>Craniata</taxon>
        <taxon>Vertebrata</taxon>
        <taxon>Euteleostomi</taxon>
        <taxon>Amphibia</taxon>
        <taxon>Batrachia</taxon>
        <taxon>Caudata</taxon>
        <taxon>Salamandroidea</taxon>
        <taxon>Salamandridae</taxon>
        <taxon>Pleurodelinae</taxon>
        <taxon>Pleurodeles</taxon>
    </lineage>
</organism>
<evidence type="ECO:0000256" key="7">
    <source>
        <dbReference type="PIRSR" id="PIRSR601019-1"/>
    </source>
</evidence>
<feature type="binding site" evidence="7">
    <location>
        <begin position="55"/>
        <end position="60"/>
    </location>
    <ligand>
        <name>GTP</name>
        <dbReference type="ChEBI" id="CHEBI:37565"/>
    </ligand>
</feature>
<dbReference type="Proteomes" id="UP001066276">
    <property type="component" value="Chromosome 12"/>
</dbReference>
<feature type="binding site" evidence="8">
    <location>
        <position position="59"/>
    </location>
    <ligand>
        <name>Mg(2+)</name>
        <dbReference type="ChEBI" id="CHEBI:18420"/>
    </ligand>
</feature>
<dbReference type="GO" id="GO:0005834">
    <property type="term" value="C:heterotrimeric G-protein complex"/>
    <property type="evidence" value="ECO:0007669"/>
    <property type="project" value="UniProtKB-UniRule"/>
</dbReference>
<evidence type="ECO:0000256" key="1">
    <source>
        <dbReference type="ARBA" id="ARBA00007976"/>
    </source>
</evidence>
<feature type="binding site" evidence="7">
    <location>
        <position position="350"/>
    </location>
    <ligand>
        <name>GTP</name>
        <dbReference type="ChEBI" id="CHEBI:37565"/>
    </ligand>
</feature>
<evidence type="ECO:0000256" key="5">
    <source>
        <dbReference type="ARBA" id="ARBA00023134"/>
    </source>
</evidence>
<dbReference type="GO" id="GO:0007188">
    <property type="term" value="P:adenylate cyclase-modulating G protein-coupled receptor signaling pathway"/>
    <property type="evidence" value="ECO:0007669"/>
    <property type="project" value="TreeGrafter"/>
</dbReference>
<evidence type="ECO:0000256" key="8">
    <source>
        <dbReference type="PIRSR" id="PIRSR601019-2"/>
    </source>
</evidence>
<protein>
    <recommendedName>
        <fullName evidence="9">Guanine nucleotide-binding protein subunit alpha</fullName>
    </recommendedName>
</protein>
<dbReference type="InterPro" id="IPR011025">
    <property type="entry name" value="GproteinA_insert"/>
</dbReference>
<feature type="binding site" evidence="8">
    <location>
        <position position="193"/>
    </location>
    <ligand>
        <name>Mg(2+)</name>
        <dbReference type="ChEBI" id="CHEBI:18420"/>
    </ligand>
</feature>
<feature type="binding site" evidence="7">
    <location>
        <begin position="282"/>
        <end position="285"/>
    </location>
    <ligand>
        <name>GTP</name>
        <dbReference type="ChEBI" id="CHEBI:37565"/>
    </ligand>
</feature>
<dbReference type="PRINTS" id="PR00318">
    <property type="entry name" value="GPROTEINA"/>
</dbReference>
<feature type="binding site" evidence="7">
    <location>
        <begin position="162"/>
        <end position="163"/>
    </location>
    <ligand>
        <name>GTP</name>
        <dbReference type="ChEBI" id="CHEBI:37565"/>
    </ligand>
</feature>
<reference evidence="10" key="1">
    <citation type="journal article" date="2022" name="bioRxiv">
        <title>Sequencing and chromosome-scale assembly of the giantPleurodeles waltlgenome.</title>
        <authorList>
            <person name="Brown T."/>
            <person name="Elewa A."/>
            <person name="Iarovenko S."/>
            <person name="Subramanian E."/>
            <person name="Araus A.J."/>
            <person name="Petzold A."/>
            <person name="Susuki M."/>
            <person name="Suzuki K.-i.T."/>
            <person name="Hayashi T."/>
            <person name="Toyoda A."/>
            <person name="Oliveira C."/>
            <person name="Osipova E."/>
            <person name="Leigh N.D."/>
            <person name="Simon A."/>
            <person name="Yun M.H."/>
        </authorList>
    </citation>
    <scope>NUCLEOTIDE SEQUENCE</scope>
    <source>
        <strain evidence="10">20211129_DDA</strain>
        <tissue evidence="10">Liver</tissue>
    </source>
</reference>
<dbReference type="GO" id="GO:0001664">
    <property type="term" value="F:G protein-coupled receptor binding"/>
    <property type="evidence" value="ECO:0007669"/>
    <property type="project" value="UniProtKB-UniRule"/>
</dbReference>
<comment type="function">
    <text evidence="9">Guanine nucleotide-binding proteins (G proteins) are involved as modulators or transducers in various transmembrane signaling systems.</text>
</comment>